<name>A0A225VDJ4_9STRA</name>
<dbReference type="EMBL" id="NBNE01005436">
    <property type="protein sequence ID" value="OWZ03581.1"/>
    <property type="molecule type" value="Genomic_DNA"/>
</dbReference>
<evidence type="ECO:0000256" key="2">
    <source>
        <dbReference type="ARBA" id="ARBA00022695"/>
    </source>
</evidence>
<dbReference type="InterPro" id="IPR043502">
    <property type="entry name" value="DNA/RNA_pol_sf"/>
</dbReference>
<organism evidence="9 10">
    <name type="scientific">Phytophthora megakarya</name>
    <dbReference type="NCBI Taxonomy" id="4795"/>
    <lineage>
        <taxon>Eukaryota</taxon>
        <taxon>Sar</taxon>
        <taxon>Stramenopiles</taxon>
        <taxon>Oomycota</taxon>
        <taxon>Peronosporomycetes</taxon>
        <taxon>Peronosporales</taxon>
        <taxon>Peronosporaceae</taxon>
        <taxon>Phytophthora</taxon>
    </lineage>
</organism>
<feature type="domain" description="Integrase zinc-binding" evidence="8">
    <location>
        <begin position="171"/>
        <end position="204"/>
    </location>
</feature>
<dbReference type="GO" id="GO:0016787">
    <property type="term" value="F:hydrolase activity"/>
    <property type="evidence" value="ECO:0007669"/>
    <property type="project" value="UniProtKB-KW"/>
</dbReference>
<dbReference type="InterPro" id="IPR050951">
    <property type="entry name" value="Retrovirus_Pol_polyprotein"/>
</dbReference>
<evidence type="ECO:0000256" key="6">
    <source>
        <dbReference type="ARBA" id="ARBA00022918"/>
    </source>
</evidence>
<dbReference type="Proteomes" id="UP000198211">
    <property type="component" value="Unassembled WGS sequence"/>
</dbReference>
<evidence type="ECO:0000256" key="5">
    <source>
        <dbReference type="ARBA" id="ARBA00022801"/>
    </source>
</evidence>
<dbReference type="InterPro" id="IPR041373">
    <property type="entry name" value="RT_RNaseH"/>
</dbReference>
<evidence type="ECO:0000313" key="9">
    <source>
        <dbReference type="EMBL" id="OWZ03581.1"/>
    </source>
</evidence>
<keyword evidence="1" id="KW-0808">Transferase</keyword>
<keyword evidence="5" id="KW-0378">Hydrolase</keyword>
<comment type="caution">
    <text evidence="9">The sequence shown here is derived from an EMBL/GenBank/DDBJ whole genome shotgun (WGS) entry which is preliminary data.</text>
</comment>
<evidence type="ECO:0000259" key="8">
    <source>
        <dbReference type="Pfam" id="PF17921"/>
    </source>
</evidence>
<evidence type="ECO:0000259" key="7">
    <source>
        <dbReference type="Pfam" id="PF17917"/>
    </source>
</evidence>
<dbReference type="CDD" id="cd09274">
    <property type="entry name" value="RNase_HI_RT_Ty3"/>
    <property type="match status" value="1"/>
</dbReference>
<dbReference type="SUPFAM" id="SSF56672">
    <property type="entry name" value="DNA/RNA polymerases"/>
    <property type="match status" value="1"/>
</dbReference>
<keyword evidence="4" id="KW-0255">Endonuclease</keyword>
<accession>A0A225VDJ4</accession>
<sequence length="205" mass="24544">MKYKDAERNYSIREKELLANLLGLRLWRVYLVDKPFIVETNHRSLETIFTQKTISRRVARWYDELSEYPIRFRYIPGKENVVADGLSRHPDFFDKEPITLASLSTRSKFQQRVKQDIDNLVKEACLSAKKRGRHQIRNLERYNIDNKKIFYQSPSDELPRLVPPNIPEVIDGILHEFHDGKCYGHPGVERTLRLVEKNYYWRYMQ</sequence>
<keyword evidence="2" id="KW-0548">Nucleotidyltransferase</keyword>
<dbReference type="InterPro" id="IPR041588">
    <property type="entry name" value="Integrase_H2C2"/>
</dbReference>
<dbReference type="Gene3D" id="1.10.340.70">
    <property type="match status" value="1"/>
</dbReference>
<evidence type="ECO:0000256" key="3">
    <source>
        <dbReference type="ARBA" id="ARBA00022722"/>
    </source>
</evidence>
<evidence type="ECO:0000256" key="4">
    <source>
        <dbReference type="ARBA" id="ARBA00022759"/>
    </source>
</evidence>
<dbReference type="STRING" id="4795.A0A225VDJ4"/>
<keyword evidence="3" id="KW-0540">Nuclease</keyword>
<dbReference type="Pfam" id="PF17917">
    <property type="entry name" value="RT_RNaseH"/>
    <property type="match status" value="1"/>
</dbReference>
<keyword evidence="10" id="KW-1185">Reference proteome</keyword>
<evidence type="ECO:0000256" key="1">
    <source>
        <dbReference type="ARBA" id="ARBA00022679"/>
    </source>
</evidence>
<evidence type="ECO:0000313" key="10">
    <source>
        <dbReference type="Proteomes" id="UP000198211"/>
    </source>
</evidence>
<dbReference type="AlphaFoldDB" id="A0A225VDJ4"/>
<dbReference type="OrthoDB" id="3095879at2759"/>
<protein>
    <submittedName>
        <fullName evidence="9">Reverse transcriptase</fullName>
    </submittedName>
</protein>
<dbReference type="GO" id="GO:0003964">
    <property type="term" value="F:RNA-directed DNA polymerase activity"/>
    <property type="evidence" value="ECO:0007669"/>
    <property type="project" value="UniProtKB-KW"/>
</dbReference>
<feature type="domain" description="Reverse transcriptase RNase H-like" evidence="7">
    <location>
        <begin position="2"/>
        <end position="68"/>
    </location>
</feature>
<dbReference type="Pfam" id="PF17921">
    <property type="entry name" value="Integrase_H2C2"/>
    <property type="match status" value="1"/>
</dbReference>
<dbReference type="GO" id="GO:0004519">
    <property type="term" value="F:endonuclease activity"/>
    <property type="evidence" value="ECO:0007669"/>
    <property type="project" value="UniProtKB-KW"/>
</dbReference>
<gene>
    <name evidence="9" type="ORF">PHMEG_00024662</name>
</gene>
<proteinExistence type="predicted"/>
<reference evidence="10" key="1">
    <citation type="submission" date="2017-03" db="EMBL/GenBank/DDBJ databases">
        <title>Phytopthora megakarya and P. palmivora, two closely related causual agents of cacao black pod achieved similar genome size and gene model numbers by different mechanisms.</title>
        <authorList>
            <person name="Ali S."/>
            <person name="Shao J."/>
            <person name="Larry D.J."/>
            <person name="Kronmiller B."/>
            <person name="Shen D."/>
            <person name="Strem M.D."/>
            <person name="Melnick R.L."/>
            <person name="Guiltinan M.J."/>
            <person name="Tyler B.M."/>
            <person name="Meinhardt L.W."/>
            <person name="Bailey B.A."/>
        </authorList>
    </citation>
    <scope>NUCLEOTIDE SEQUENCE [LARGE SCALE GENOMIC DNA]</scope>
    <source>
        <strain evidence="10">zdho120</strain>
    </source>
</reference>
<keyword evidence="6 9" id="KW-0695">RNA-directed DNA polymerase</keyword>
<dbReference type="PANTHER" id="PTHR37984:SF5">
    <property type="entry name" value="PROTEIN NYNRIN-LIKE"/>
    <property type="match status" value="1"/>
</dbReference>
<dbReference type="PANTHER" id="PTHR37984">
    <property type="entry name" value="PROTEIN CBG26694"/>
    <property type="match status" value="1"/>
</dbReference>